<reference evidence="2 3" key="1">
    <citation type="journal article" date="2018" name="Biotechnol. Biofuels">
        <title>Integrative visual omics of the white-rot fungus Polyporus brumalis exposes the biotechnological potential of its oxidative enzymes for delignifying raw plant biomass.</title>
        <authorList>
            <person name="Miyauchi S."/>
            <person name="Rancon A."/>
            <person name="Drula E."/>
            <person name="Hage H."/>
            <person name="Chaduli D."/>
            <person name="Favel A."/>
            <person name="Grisel S."/>
            <person name="Henrissat B."/>
            <person name="Herpoel-Gimbert I."/>
            <person name="Ruiz-Duenas F.J."/>
            <person name="Chevret D."/>
            <person name="Hainaut M."/>
            <person name="Lin J."/>
            <person name="Wang M."/>
            <person name="Pangilinan J."/>
            <person name="Lipzen A."/>
            <person name="Lesage-Meessen L."/>
            <person name="Navarro D."/>
            <person name="Riley R."/>
            <person name="Grigoriev I.V."/>
            <person name="Zhou S."/>
            <person name="Raouche S."/>
            <person name="Rosso M.N."/>
        </authorList>
    </citation>
    <scope>NUCLEOTIDE SEQUENCE [LARGE SCALE GENOMIC DNA]</scope>
    <source>
        <strain evidence="2 3">BRFM 1820</strain>
    </source>
</reference>
<dbReference type="InterPro" id="IPR008160">
    <property type="entry name" value="Collagen"/>
</dbReference>
<feature type="region of interest" description="Disordered" evidence="1">
    <location>
        <begin position="425"/>
        <end position="615"/>
    </location>
</feature>
<feature type="region of interest" description="Disordered" evidence="1">
    <location>
        <begin position="643"/>
        <end position="718"/>
    </location>
</feature>
<gene>
    <name evidence="2" type="ORF">OH76DRAFT_1419427</name>
</gene>
<feature type="compositionally biased region" description="Basic and acidic residues" evidence="1">
    <location>
        <begin position="655"/>
        <end position="666"/>
    </location>
</feature>
<feature type="compositionally biased region" description="Polar residues" evidence="1">
    <location>
        <begin position="275"/>
        <end position="289"/>
    </location>
</feature>
<dbReference type="EMBL" id="KZ857416">
    <property type="protein sequence ID" value="RDX47791.1"/>
    <property type="molecule type" value="Genomic_DNA"/>
</dbReference>
<evidence type="ECO:0000313" key="3">
    <source>
        <dbReference type="Proteomes" id="UP000256964"/>
    </source>
</evidence>
<dbReference type="Pfam" id="PF01391">
    <property type="entry name" value="Collagen"/>
    <property type="match status" value="1"/>
</dbReference>
<dbReference type="OrthoDB" id="2764258at2759"/>
<evidence type="ECO:0000256" key="1">
    <source>
        <dbReference type="SAM" id="MobiDB-lite"/>
    </source>
</evidence>
<dbReference type="STRING" id="139420.A0A371D5I8"/>
<evidence type="ECO:0000313" key="2">
    <source>
        <dbReference type="EMBL" id="RDX47791.1"/>
    </source>
</evidence>
<proteinExistence type="predicted"/>
<keyword evidence="3" id="KW-1185">Reference proteome</keyword>
<accession>A0A371D5I8</accession>
<feature type="compositionally biased region" description="Acidic residues" evidence="1">
    <location>
        <begin position="457"/>
        <end position="483"/>
    </location>
</feature>
<sequence>MFAREGHLEMDRHMERRSGTYMHILTNTDWDELRTSVQDGWMWATTSWLAVKVLCVGKERAHLQGALTARATWTCTGCTGATDIERTENWVVSSSAMAGTGFRVGSWGLQRACYSERNVDLCGLLELEQCRTHRELTTTWIAPARSSDLGGGALLELELCRKHRELTTTWIAPARSSDLGGGASTCETLQFEVNDLENEFRQAKKKRREKIPHESASVCGRNRTQDRRHTTASILGHGEPTQAGAAAIDDSPLRSLAGFCRSTARVGGEHKRRASQNVVHTAPPASSNMPLDPNTYHPDLEPAVQAAYAANIDLTIIPALLRLKQFKGGMEEAVKWFRDFTTVREDDCIPCVEAGRECTRHNGSSIRCLACYVTDARACTHQTKMVQLGHAATPSCMDYKHARDLGLTPIPASLKWTGKRGQEKLKNAIVRGRGQKKARNEKDVTGETGETGKMGEEGEEGETGETGEEGEEGETGETGEEGETGATGDTDTTGKKDETDATGEIAEPTGVVGEPQEGAKDGKQPRAGTVGTESKGKQRADRVPPLAQWTVQTTHVGPNESDQEDIDQLQDDDPPVAGKGKAGNSRKPSTRRKTKSGDTSSLAHKGSIGKKTTDENTAILGDICTLLEHLVKTNDELLHLKRRRYELSSDSSSESDSKAKRPRTDDAAAAAPAGPSNVATARPANVSSQTVVQANPVSRRSRPAGQENAAAGPSSRQS</sequence>
<feature type="compositionally biased region" description="Acidic residues" evidence="1">
    <location>
        <begin position="561"/>
        <end position="574"/>
    </location>
</feature>
<feature type="compositionally biased region" description="Polar residues" evidence="1">
    <location>
        <begin position="685"/>
        <end position="698"/>
    </location>
</feature>
<dbReference type="Proteomes" id="UP000256964">
    <property type="component" value="Unassembled WGS sequence"/>
</dbReference>
<name>A0A371D5I8_9APHY</name>
<protein>
    <submittedName>
        <fullName evidence="2">Uncharacterized protein</fullName>
    </submittedName>
</protein>
<feature type="region of interest" description="Disordered" evidence="1">
    <location>
        <begin position="270"/>
        <end position="290"/>
    </location>
</feature>
<organism evidence="2 3">
    <name type="scientific">Lentinus brumalis</name>
    <dbReference type="NCBI Taxonomy" id="2498619"/>
    <lineage>
        <taxon>Eukaryota</taxon>
        <taxon>Fungi</taxon>
        <taxon>Dikarya</taxon>
        <taxon>Basidiomycota</taxon>
        <taxon>Agaricomycotina</taxon>
        <taxon>Agaricomycetes</taxon>
        <taxon>Polyporales</taxon>
        <taxon>Polyporaceae</taxon>
        <taxon>Lentinus</taxon>
    </lineage>
</organism>
<feature type="region of interest" description="Disordered" evidence="1">
    <location>
        <begin position="205"/>
        <end position="227"/>
    </location>
</feature>
<dbReference type="AlphaFoldDB" id="A0A371D5I8"/>